<accession>A0A540VTL5</accession>
<organism evidence="1 2">
    <name type="scientific">Spiribacter salinus</name>
    <dbReference type="NCBI Taxonomy" id="1335746"/>
    <lineage>
        <taxon>Bacteria</taxon>
        <taxon>Pseudomonadati</taxon>
        <taxon>Pseudomonadota</taxon>
        <taxon>Gammaproteobacteria</taxon>
        <taxon>Chromatiales</taxon>
        <taxon>Ectothiorhodospiraceae</taxon>
        <taxon>Spiribacter</taxon>
    </lineage>
</organism>
<protein>
    <recommendedName>
        <fullName evidence="3">Type VI secretion system baseplate subunit TssF</fullName>
    </recommendedName>
</protein>
<evidence type="ECO:0000313" key="1">
    <source>
        <dbReference type="EMBL" id="TQF00101.1"/>
    </source>
</evidence>
<dbReference type="AlphaFoldDB" id="A0A540VTL5"/>
<sequence length="607" mass="66601">MPRGRTEPMDQILQYYETELDYIRRAFDAFEASHPQKAKALGINAGRSSDPDVQRLADSVALHAARLAKRLDDTLPETALDLIRMLAPTFLLGAPSYGAVQLDADADQLSDPVTFATGTRMSVTLADGGADCLFTVARDVGLKPCEIRAVTLERAPLRFDVPEDLRGCEAAICITLAPFDPSQGLKDVGLDILELYVSASGGRKHRLIDVLSGDVLGVGYAPAQAGQQIARHSHMLPLDGFGLTMGHEKSTFLPREAAQPPALSRLRDFLAYPDKASFFTLAETDGGFSNVPAGPVELRFFLSSQGAQKLSSLKTGDLVTNVVPVVNLYLDQSLPVRYDYARTQVPVRPSSASDMDVACLQIRDIRKLTSEGEALLPRITSSGRRDARSLPVWQERFTVGEFDLARREVSFSVEANLGPDPEPLDFVADLYCSNGKAAFALRPDTRVFFSDDRVAETPFRLLDEPSVPILPDLRVERLWDVLSLINGNFTTVFDAQSPVEALKEALHLCAPSGYADVANAIWDVKITQSIAPVQIGRKVLLSSGSQIEVVLDVEALPFARHVFATALHLYFASLISYDRFFKLSLRERGRTHPFKVFKRQHGAQICG</sequence>
<dbReference type="InterPro" id="IPR010272">
    <property type="entry name" value="T6SS_TssF"/>
</dbReference>
<dbReference type="EMBL" id="VIFK01000024">
    <property type="protein sequence ID" value="TQF00101.1"/>
    <property type="molecule type" value="Genomic_DNA"/>
</dbReference>
<name>A0A540VTL5_9GAMM</name>
<dbReference type="PANTHER" id="PTHR35370">
    <property type="entry name" value="CYTOPLASMIC PROTEIN-RELATED-RELATED"/>
    <property type="match status" value="1"/>
</dbReference>
<dbReference type="Proteomes" id="UP000315400">
    <property type="component" value="Unassembled WGS sequence"/>
</dbReference>
<gene>
    <name evidence="1" type="ORF">FKY71_05175</name>
</gene>
<reference evidence="1 2" key="1">
    <citation type="submission" date="2019-06" db="EMBL/GenBank/DDBJ databases">
        <title>Metagenome assembled Genome of Spiribacter salinus SL48-SHIP from the microbial mat of Salt Lake 48 (Novosibirsk region, Russia).</title>
        <authorList>
            <person name="Shipova A."/>
            <person name="Rozanov A.S."/>
            <person name="Bryanskaya A.V."/>
            <person name="Peltek S.E."/>
        </authorList>
    </citation>
    <scope>NUCLEOTIDE SEQUENCE [LARGE SCALE GENOMIC DNA]</scope>
    <source>
        <strain evidence="1">SL48-SHIP-2</strain>
    </source>
</reference>
<dbReference type="PANTHER" id="PTHR35370:SF1">
    <property type="entry name" value="TYPE VI SECRETION SYSTEM COMPONENT TSSF1"/>
    <property type="match status" value="1"/>
</dbReference>
<evidence type="ECO:0000313" key="2">
    <source>
        <dbReference type="Proteomes" id="UP000315400"/>
    </source>
</evidence>
<comment type="caution">
    <text evidence="1">The sequence shown here is derived from an EMBL/GenBank/DDBJ whole genome shotgun (WGS) entry which is preliminary data.</text>
</comment>
<proteinExistence type="predicted"/>
<dbReference type="Pfam" id="PF05947">
    <property type="entry name" value="T6SS_TssF"/>
    <property type="match status" value="1"/>
</dbReference>
<evidence type="ECO:0008006" key="3">
    <source>
        <dbReference type="Google" id="ProtNLM"/>
    </source>
</evidence>